<dbReference type="InterPro" id="IPR006442">
    <property type="entry name" value="Antitoxin_Phd/YefM"/>
</dbReference>
<feature type="region of interest" description="Disordered" evidence="3">
    <location>
        <begin position="97"/>
        <end position="135"/>
    </location>
</feature>
<accession>A0ABQ4A267</accession>
<dbReference type="EMBL" id="BOMN01000113">
    <property type="protein sequence ID" value="GIE24949.1"/>
    <property type="molecule type" value="Genomic_DNA"/>
</dbReference>
<dbReference type="Gene3D" id="3.40.1620.10">
    <property type="entry name" value="YefM-like domain"/>
    <property type="match status" value="1"/>
</dbReference>
<dbReference type="Proteomes" id="UP000603200">
    <property type="component" value="Unassembled WGS sequence"/>
</dbReference>
<name>A0ABQ4A267_9ACTN</name>
<comment type="caution">
    <text evidence="4">The sequence shown here is derived from an EMBL/GenBank/DDBJ whole genome shotgun (WGS) entry which is preliminary data.</text>
</comment>
<comment type="function">
    <text evidence="2">Antitoxin component of a type II toxin-antitoxin (TA) system.</text>
</comment>
<evidence type="ECO:0000256" key="2">
    <source>
        <dbReference type="RuleBase" id="RU362080"/>
    </source>
</evidence>
<dbReference type="NCBIfam" id="TIGR01552">
    <property type="entry name" value="phd_fam"/>
    <property type="match status" value="1"/>
</dbReference>
<sequence>MPQVTLHALWNQLSEWVRRVHDTGEDIEVEVDGEPVVVLVDKVKYESMVESIEVLSDPRLLGMIGQGLSDLHEYSLDQVEEMVYQRAFPVATMAPGSPWEPFGENTVGDRLNLPDDHPSGEIPALGSYDRRGYGT</sequence>
<evidence type="ECO:0000313" key="4">
    <source>
        <dbReference type="EMBL" id="GIE24949.1"/>
    </source>
</evidence>
<evidence type="ECO:0000313" key="5">
    <source>
        <dbReference type="Proteomes" id="UP000603200"/>
    </source>
</evidence>
<reference evidence="4 5" key="1">
    <citation type="submission" date="2021-01" db="EMBL/GenBank/DDBJ databases">
        <title>Whole genome shotgun sequence of Actinoplanes humidus NBRC 14915.</title>
        <authorList>
            <person name="Komaki H."/>
            <person name="Tamura T."/>
        </authorList>
    </citation>
    <scope>NUCLEOTIDE SEQUENCE [LARGE SCALE GENOMIC DNA]</scope>
    <source>
        <strain evidence="4 5">NBRC 14915</strain>
    </source>
</reference>
<evidence type="ECO:0000256" key="3">
    <source>
        <dbReference type="SAM" id="MobiDB-lite"/>
    </source>
</evidence>
<gene>
    <name evidence="4" type="ORF">Ahu01nite_080510</name>
</gene>
<keyword evidence="5" id="KW-1185">Reference proteome</keyword>
<proteinExistence type="inferred from homology"/>
<organism evidence="4 5">
    <name type="scientific">Winogradskya humida</name>
    <dbReference type="NCBI Taxonomy" id="113566"/>
    <lineage>
        <taxon>Bacteria</taxon>
        <taxon>Bacillati</taxon>
        <taxon>Actinomycetota</taxon>
        <taxon>Actinomycetes</taxon>
        <taxon>Micromonosporales</taxon>
        <taxon>Micromonosporaceae</taxon>
        <taxon>Winogradskya</taxon>
    </lineage>
</organism>
<dbReference type="InterPro" id="IPR036165">
    <property type="entry name" value="YefM-like_sf"/>
</dbReference>
<evidence type="ECO:0000256" key="1">
    <source>
        <dbReference type="ARBA" id="ARBA00009981"/>
    </source>
</evidence>
<dbReference type="SUPFAM" id="SSF143120">
    <property type="entry name" value="YefM-like"/>
    <property type="match status" value="1"/>
</dbReference>
<protein>
    <recommendedName>
        <fullName evidence="2">Antitoxin</fullName>
    </recommendedName>
</protein>
<comment type="similarity">
    <text evidence="1 2">Belongs to the phD/YefM antitoxin family.</text>
</comment>
<dbReference type="Pfam" id="PF02604">
    <property type="entry name" value="PhdYeFM_antitox"/>
    <property type="match status" value="1"/>
</dbReference>